<protein>
    <submittedName>
        <fullName evidence="1">Phosphohistidine phosphatase SixA</fullName>
    </submittedName>
</protein>
<dbReference type="Pfam" id="PF00300">
    <property type="entry name" value="His_Phos_1"/>
    <property type="match status" value="1"/>
</dbReference>
<dbReference type="InterPro" id="IPR004449">
    <property type="entry name" value="SixA"/>
</dbReference>
<reference evidence="1 2" key="1">
    <citation type="submission" date="2021-06" db="EMBL/GenBank/DDBJ databases">
        <title>Differences between aerobic and microaerobic xylene degrading microbial communities.</title>
        <authorList>
            <person name="Banerjee S."/>
            <person name="Tancsics A."/>
        </authorList>
    </citation>
    <scope>NUCLEOTIDE SEQUENCE [LARGE SCALE GENOMIC DNA]</scope>
    <source>
        <strain evidence="1 2">MAP12</strain>
    </source>
</reference>
<gene>
    <name evidence="1" type="primary">sixA</name>
    <name evidence="1" type="ORF">KRX52_09565</name>
</gene>
<name>A0ABS6MW65_9GAMM</name>
<sequence length="156" mass="17157">MRLWLLRHGQAGPYVRSGDHLRELTEHGRREVLHAAGHLLGEPLDAILVSPYVRAQQTAELVHEALGRLPALYTVDGITPDDDPRQVLQLLAERREHNLLLVSHQPLLGALAGLLVHGHLQQPLPLNTASLALLEGEMPLAGVMDLRALHHPPVAH</sequence>
<keyword evidence="2" id="KW-1185">Reference proteome</keyword>
<evidence type="ECO:0000313" key="2">
    <source>
        <dbReference type="Proteomes" id="UP000813068"/>
    </source>
</evidence>
<dbReference type="InterPro" id="IPR013078">
    <property type="entry name" value="His_Pase_superF_clade-1"/>
</dbReference>
<comment type="caution">
    <text evidence="1">The sequence shown here is derived from an EMBL/GenBank/DDBJ whole genome shotgun (WGS) entry which is preliminary data.</text>
</comment>
<proteinExistence type="predicted"/>
<organism evidence="1 2">
    <name type="scientific">Geopseudomonas aromaticivorans</name>
    <dbReference type="NCBI Taxonomy" id="2849492"/>
    <lineage>
        <taxon>Bacteria</taxon>
        <taxon>Pseudomonadati</taxon>
        <taxon>Pseudomonadota</taxon>
        <taxon>Gammaproteobacteria</taxon>
        <taxon>Pseudomonadales</taxon>
        <taxon>Pseudomonadaceae</taxon>
        <taxon>Geopseudomonas</taxon>
    </lineage>
</organism>
<dbReference type="EMBL" id="JAHRGL010000019">
    <property type="protein sequence ID" value="MBV2133049.1"/>
    <property type="molecule type" value="Genomic_DNA"/>
</dbReference>
<evidence type="ECO:0000313" key="1">
    <source>
        <dbReference type="EMBL" id="MBV2133049.1"/>
    </source>
</evidence>
<dbReference type="SMART" id="SM00855">
    <property type="entry name" value="PGAM"/>
    <property type="match status" value="1"/>
</dbReference>
<dbReference type="Proteomes" id="UP000813068">
    <property type="component" value="Unassembled WGS sequence"/>
</dbReference>
<dbReference type="NCBIfam" id="TIGR00249">
    <property type="entry name" value="sixA"/>
    <property type="match status" value="1"/>
</dbReference>
<dbReference type="RefSeq" id="WP_217681511.1">
    <property type="nucleotide sequence ID" value="NZ_JAHRGL010000019.1"/>
</dbReference>
<dbReference type="CDD" id="cd07067">
    <property type="entry name" value="HP_PGM_like"/>
    <property type="match status" value="1"/>
</dbReference>
<accession>A0ABS6MW65</accession>